<evidence type="ECO:0000259" key="1">
    <source>
        <dbReference type="Pfam" id="PF13302"/>
    </source>
</evidence>
<dbReference type="Proteomes" id="UP001430637">
    <property type="component" value="Unassembled WGS sequence"/>
</dbReference>
<organism evidence="2 3">
    <name type="scientific">Faecalibacterium butyricigenerans</name>
    <dbReference type="NCBI Taxonomy" id="1851427"/>
    <lineage>
        <taxon>Bacteria</taxon>
        <taxon>Bacillati</taxon>
        <taxon>Bacillota</taxon>
        <taxon>Clostridia</taxon>
        <taxon>Eubacteriales</taxon>
        <taxon>Oscillospiraceae</taxon>
        <taxon>Faecalibacterium</taxon>
    </lineage>
</organism>
<evidence type="ECO:0000313" key="2">
    <source>
        <dbReference type="EMBL" id="MCC2200348.1"/>
    </source>
</evidence>
<proteinExistence type="predicted"/>
<dbReference type="Gene3D" id="3.40.630.30">
    <property type="match status" value="1"/>
</dbReference>
<dbReference type="SUPFAM" id="SSF55729">
    <property type="entry name" value="Acyl-CoA N-acyltransferases (Nat)"/>
    <property type="match status" value="1"/>
</dbReference>
<dbReference type="EMBL" id="JAJEQL010000040">
    <property type="protein sequence ID" value="MCC2200348.1"/>
    <property type="molecule type" value="Genomic_DNA"/>
</dbReference>
<dbReference type="InterPro" id="IPR000182">
    <property type="entry name" value="GNAT_dom"/>
</dbReference>
<dbReference type="RefSeq" id="WP_227621749.1">
    <property type="nucleotide sequence ID" value="NZ_JAJEQL010000040.1"/>
</dbReference>
<sequence>MRHAGTQEIETPRLLLRRLLPSDAPMMYANWASDPEVTRWLRWTPHKDVAETRELLAAWALLYPNEDYYQWAIVEKASGQVFGSISIYNSLAGEPQQKAEWPGRDISEGIWEPGYCIGRGWWNKGYTTEALDALVEYWFKNTDSNWLACCHAAENPASGRVMTKAGFVYDHDAEYHKFDGSPVPCRCYAVTREHYLERKESF</sequence>
<evidence type="ECO:0000313" key="3">
    <source>
        <dbReference type="Proteomes" id="UP001430637"/>
    </source>
</evidence>
<comment type="caution">
    <text evidence="2">The sequence shown here is derived from an EMBL/GenBank/DDBJ whole genome shotgun (WGS) entry which is preliminary data.</text>
</comment>
<protein>
    <submittedName>
        <fullName evidence="2">GNAT family N-acetyltransferase</fullName>
    </submittedName>
</protein>
<dbReference type="PANTHER" id="PTHR43792">
    <property type="entry name" value="GNAT FAMILY, PUTATIVE (AFU_ORTHOLOGUE AFUA_3G00765)-RELATED-RELATED"/>
    <property type="match status" value="1"/>
</dbReference>
<dbReference type="InterPro" id="IPR016181">
    <property type="entry name" value="Acyl_CoA_acyltransferase"/>
</dbReference>
<feature type="domain" description="N-acetyltransferase" evidence="1">
    <location>
        <begin position="13"/>
        <end position="168"/>
    </location>
</feature>
<gene>
    <name evidence="2" type="ORF">LKD23_11400</name>
</gene>
<accession>A0ABS8FBP1</accession>
<name>A0ABS8FBP1_9FIRM</name>
<dbReference type="Pfam" id="PF13302">
    <property type="entry name" value="Acetyltransf_3"/>
    <property type="match status" value="1"/>
</dbReference>
<reference evidence="2" key="1">
    <citation type="submission" date="2021-10" db="EMBL/GenBank/DDBJ databases">
        <title>Anaerobic single-cell dispensing facilitates the cultivation of human gut bacteria.</title>
        <authorList>
            <person name="Afrizal A."/>
        </authorList>
    </citation>
    <scope>NUCLEOTIDE SEQUENCE</scope>
    <source>
        <strain evidence="2">CLA-AA-H233</strain>
    </source>
</reference>
<keyword evidence="3" id="KW-1185">Reference proteome</keyword>
<dbReference type="InterPro" id="IPR051531">
    <property type="entry name" value="N-acetyltransferase"/>
</dbReference>